<proteinExistence type="predicted"/>
<evidence type="ECO:0000313" key="9">
    <source>
        <dbReference type="EMBL" id="HIU55365.1"/>
    </source>
</evidence>
<reference evidence="9" key="2">
    <citation type="journal article" date="2021" name="PeerJ">
        <title>Extensive microbial diversity within the chicken gut microbiome revealed by metagenomics and culture.</title>
        <authorList>
            <person name="Gilroy R."/>
            <person name="Ravi A."/>
            <person name="Getino M."/>
            <person name="Pursley I."/>
            <person name="Horton D.L."/>
            <person name="Alikhan N.F."/>
            <person name="Baker D."/>
            <person name="Gharbi K."/>
            <person name="Hall N."/>
            <person name="Watson M."/>
            <person name="Adriaenssens E.M."/>
            <person name="Foster-Nyarko E."/>
            <person name="Jarju S."/>
            <person name="Secka A."/>
            <person name="Antonio M."/>
            <person name="Oren A."/>
            <person name="Chaudhuri R.R."/>
            <person name="La Ragione R."/>
            <person name="Hildebrand F."/>
            <person name="Pallen M.J."/>
        </authorList>
    </citation>
    <scope>NUCLEOTIDE SEQUENCE</scope>
    <source>
        <strain evidence="9">CHK158-818</strain>
    </source>
</reference>
<keyword evidence="2" id="KW-0004">4Fe-4S</keyword>
<dbReference type="GO" id="GO:0051539">
    <property type="term" value="F:4 iron, 4 sulfur cluster binding"/>
    <property type="evidence" value="ECO:0007669"/>
    <property type="project" value="UniProtKB-KW"/>
</dbReference>
<evidence type="ECO:0000313" key="10">
    <source>
        <dbReference type="Proteomes" id="UP000824112"/>
    </source>
</evidence>
<protein>
    <submittedName>
        <fullName evidence="9">4Fe-4S binding protein</fullName>
    </submittedName>
</protein>
<keyword evidence="3" id="KW-0479">Metal-binding</keyword>
<keyword evidence="5" id="KW-0408">Iron</keyword>
<dbReference type="GO" id="GO:0005886">
    <property type="term" value="C:plasma membrane"/>
    <property type="evidence" value="ECO:0007669"/>
    <property type="project" value="TreeGrafter"/>
</dbReference>
<dbReference type="AlphaFoldDB" id="A0A9D1M886"/>
<keyword evidence="1" id="KW-0813">Transport</keyword>
<evidence type="ECO:0000256" key="5">
    <source>
        <dbReference type="ARBA" id="ARBA00023004"/>
    </source>
</evidence>
<dbReference type="Pfam" id="PF12801">
    <property type="entry name" value="Fer4_5"/>
    <property type="match status" value="1"/>
</dbReference>
<feature type="transmembrane region" description="Helical" evidence="7">
    <location>
        <begin position="52"/>
        <end position="85"/>
    </location>
</feature>
<dbReference type="PANTHER" id="PTHR30176">
    <property type="entry name" value="FERREDOXIN-TYPE PROTEIN NAPH"/>
    <property type="match status" value="1"/>
</dbReference>
<evidence type="ECO:0000256" key="2">
    <source>
        <dbReference type="ARBA" id="ARBA00022485"/>
    </source>
</evidence>
<feature type="transmembrane region" description="Helical" evidence="7">
    <location>
        <begin position="12"/>
        <end position="32"/>
    </location>
</feature>
<dbReference type="InterPro" id="IPR017896">
    <property type="entry name" value="4Fe4S_Fe-S-bd"/>
</dbReference>
<evidence type="ECO:0000256" key="7">
    <source>
        <dbReference type="SAM" id="Phobius"/>
    </source>
</evidence>
<evidence type="ECO:0000256" key="4">
    <source>
        <dbReference type="ARBA" id="ARBA00022982"/>
    </source>
</evidence>
<evidence type="ECO:0000259" key="8">
    <source>
        <dbReference type="Pfam" id="PF12801"/>
    </source>
</evidence>
<dbReference type="InterPro" id="IPR051684">
    <property type="entry name" value="Electron_Trans/Redox"/>
</dbReference>
<evidence type="ECO:0000256" key="3">
    <source>
        <dbReference type="ARBA" id="ARBA00022723"/>
    </source>
</evidence>
<keyword evidence="7" id="KW-0812">Transmembrane</keyword>
<dbReference type="EMBL" id="DVNA01000136">
    <property type="protein sequence ID" value="HIU55365.1"/>
    <property type="molecule type" value="Genomic_DNA"/>
</dbReference>
<feature type="domain" description="4Fe-4S ferredoxin-type" evidence="8">
    <location>
        <begin position="50"/>
        <end position="95"/>
    </location>
</feature>
<accession>A0A9D1M886</accession>
<evidence type="ECO:0000256" key="1">
    <source>
        <dbReference type="ARBA" id="ARBA00022448"/>
    </source>
</evidence>
<keyword evidence="7" id="KW-1133">Transmembrane helix</keyword>
<keyword evidence="4" id="KW-0249">Electron transport</keyword>
<keyword evidence="6" id="KW-0411">Iron-sulfur</keyword>
<name>A0A9D1M886_9BACT</name>
<sequence>MNKIKNIRVSIALVFFLVIGLFFLDFLDILPLQLHSILHIQWVPALLYGNVLIIVFLLLLSLLFGRIFCSAICPLGIFQDILIRIENLFRKKKKRKLRYKYRTPSNILRYSILLVTLASYLFGFSALLLWLDPY</sequence>
<dbReference type="GO" id="GO:0046872">
    <property type="term" value="F:metal ion binding"/>
    <property type="evidence" value="ECO:0007669"/>
    <property type="project" value="UniProtKB-KW"/>
</dbReference>
<gene>
    <name evidence="9" type="ORF">IAB03_06115</name>
</gene>
<keyword evidence="7" id="KW-0472">Membrane</keyword>
<comment type="caution">
    <text evidence="9">The sequence shown here is derived from an EMBL/GenBank/DDBJ whole genome shotgun (WGS) entry which is preliminary data.</text>
</comment>
<dbReference type="PANTHER" id="PTHR30176:SF3">
    <property type="entry name" value="FERREDOXIN-TYPE PROTEIN NAPH"/>
    <property type="match status" value="1"/>
</dbReference>
<feature type="non-terminal residue" evidence="9">
    <location>
        <position position="134"/>
    </location>
</feature>
<feature type="transmembrane region" description="Helical" evidence="7">
    <location>
        <begin position="106"/>
        <end position="131"/>
    </location>
</feature>
<dbReference type="Proteomes" id="UP000824112">
    <property type="component" value="Unassembled WGS sequence"/>
</dbReference>
<reference evidence="9" key="1">
    <citation type="submission" date="2020-10" db="EMBL/GenBank/DDBJ databases">
        <authorList>
            <person name="Gilroy R."/>
        </authorList>
    </citation>
    <scope>NUCLEOTIDE SEQUENCE</scope>
    <source>
        <strain evidence="9">CHK158-818</strain>
    </source>
</reference>
<evidence type="ECO:0000256" key="6">
    <source>
        <dbReference type="ARBA" id="ARBA00023014"/>
    </source>
</evidence>
<organism evidence="9 10">
    <name type="scientific">Candidatus Gallibacteroides avistercoris</name>
    <dbReference type="NCBI Taxonomy" id="2840833"/>
    <lineage>
        <taxon>Bacteria</taxon>
        <taxon>Pseudomonadati</taxon>
        <taxon>Bacteroidota</taxon>
        <taxon>Bacteroidia</taxon>
        <taxon>Bacteroidales</taxon>
        <taxon>Bacteroidaceae</taxon>
        <taxon>Bacteroidaceae incertae sedis</taxon>
        <taxon>Candidatus Gallibacteroides</taxon>
    </lineage>
</organism>